<feature type="transmembrane region" description="Helical" evidence="7">
    <location>
        <begin position="139"/>
        <end position="158"/>
    </location>
</feature>
<keyword evidence="8" id="KW-0732">Signal</keyword>
<dbReference type="Pfam" id="PF07690">
    <property type="entry name" value="MFS_1"/>
    <property type="match status" value="1"/>
</dbReference>
<dbReference type="STRING" id="1120975.SAMN02746064_01409"/>
<protein>
    <submittedName>
        <fullName evidence="10">Predicted arabinose efflux permease, MFS family</fullName>
    </submittedName>
</protein>
<feature type="domain" description="Major facilitator superfamily (MFS) profile" evidence="9">
    <location>
        <begin position="1"/>
        <end position="383"/>
    </location>
</feature>
<dbReference type="Gene3D" id="1.20.1250.20">
    <property type="entry name" value="MFS general substrate transporter like domains"/>
    <property type="match status" value="1"/>
</dbReference>
<dbReference type="PANTHER" id="PTHR43124">
    <property type="entry name" value="PURINE EFFLUX PUMP PBUE"/>
    <property type="match status" value="1"/>
</dbReference>
<keyword evidence="2" id="KW-0813">Transport</keyword>
<evidence type="ECO:0000259" key="9">
    <source>
        <dbReference type="PROSITE" id="PS50850"/>
    </source>
</evidence>
<dbReference type="EMBL" id="FQTU01000008">
    <property type="protein sequence ID" value="SHE87991.1"/>
    <property type="molecule type" value="Genomic_DNA"/>
</dbReference>
<keyword evidence="5 7" id="KW-1133">Transmembrane helix</keyword>
<feature type="transmembrane region" description="Helical" evidence="7">
    <location>
        <begin position="164"/>
        <end position="182"/>
    </location>
</feature>
<evidence type="ECO:0000256" key="8">
    <source>
        <dbReference type="SAM" id="SignalP"/>
    </source>
</evidence>
<dbReference type="AlphaFoldDB" id="A0A1M4X3D5"/>
<dbReference type="InterPro" id="IPR050189">
    <property type="entry name" value="MFS_Efflux_Transporters"/>
</dbReference>
<dbReference type="InterPro" id="IPR011701">
    <property type="entry name" value="MFS"/>
</dbReference>
<dbReference type="Proteomes" id="UP000184251">
    <property type="component" value="Unassembled WGS sequence"/>
</dbReference>
<dbReference type="OrthoDB" id="2963740at2"/>
<evidence type="ECO:0000313" key="11">
    <source>
        <dbReference type="Proteomes" id="UP000184251"/>
    </source>
</evidence>
<evidence type="ECO:0000256" key="1">
    <source>
        <dbReference type="ARBA" id="ARBA00004651"/>
    </source>
</evidence>
<evidence type="ECO:0000313" key="10">
    <source>
        <dbReference type="EMBL" id="SHE87991.1"/>
    </source>
</evidence>
<keyword evidence="4 7" id="KW-0812">Transmembrane</keyword>
<evidence type="ECO:0000256" key="3">
    <source>
        <dbReference type="ARBA" id="ARBA00022475"/>
    </source>
</evidence>
<evidence type="ECO:0000256" key="2">
    <source>
        <dbReference type="ARBA" id="ARBA00022448"/>
    </source>
</evidence>
<feature type="signal peptide" evidence="8">
    <location>
        <begin position="1"/>
        <end position="26"/>
    </location>
</feature>
<evidence type="ECO:0000256" key="5">
    <source>
        <dbReference type="ARBA" id="ARBA00022989"/>
    </source>
</evidence>
<feature type="transmembrane region" description="Helical" evidence="7">
    <location>
        <begin position="268"/>
        <end position="287"/>
    </location>
</feature>
<feature type="transmembrane region" description="Helical" evidence="7">
    <location>
        <begin position="104"/>
        <end position="127"/>
    </location>
</feature>
<reference evidence="10 11" key="1">
    <citation type="submission" date="2016-11" db="EMBL/GenBank/DDBJ databases">
        <authorList>
            <person name="Jaros S."/>
            <person name="Januszkiewicz K."/>
            <person name="Wedrychowicz H."/>
        </authorList>
    </citation>
    <scope>NUCLEOTIDE SEQUENCE [LARGE SCALE GENOMIC DNA]</scope>
    <source>
        <strain evidence="10 11">DSM 14828</strain>
    </source>
</reference>
<feature type="transmembrane region" description="Helical" evidence="7">
    <location>
        <begin position="362"/>
        <end position="379"/>
    </location>
</feature>
<dbReference type="PROSITE" id="PS50850">
    <property type="entry name" value="MFS"/>
    <property type="match status" value="1"/>
</dbReference>
<dbReference type="GO" id="GO:0005886">
    <property type="term" value="C:plasma membrane"/>
    <property type="evidence" value="ECO:0007669"/>
    <property type="project" value="UniProtKB-SubCell"/>
</dbReference>
<evidence type="ECO:0000256" key="4">
    <source>
        <dbReference type="ARBA" id="ARBA00022692"/>
    </source>
</evidence>
<gene>
    <name evidence="10" type="ORF">SAMN02746064_01409</name>
</gene>
<organism evidence="10 11">
    <name type="scientific">Alkalibacter saccharofermentans DSM 14828</name>
    <dbReference type="NCBI Taxonomy" id="1120975"/>
    <lineage>
        <taxon>Bacteria</taxon>
        <taxon>Bacillati</taxon>
        <taxon>Bacillota</taxon>
        <taxon>Clostridia</taxon>
        <taxon>Eubacteriales</taxon>
        <taxon>Eubacteriaceae</taxon>
        <taxon>Alkalibacter</taxon>
    </lineage>
</organism>
<keyword evidence="3" id="KW-1003">Cell membrane</keyword>
<feature type="transmembrane region" description="Helical" evidence="7">
    <location>
        <begin position="241"/>
        <end position="261"/>
    </location>
</feature>
<dbReference type="GO" id="GO:0022857">
    <property type="term" value="F:transmembrane transporter activity"/>
    <property type="evidence" value="ECO:0007669"/>
    <property type="project" value="InterPro"/>
</dbReference>
<feature type="transmembrane region" description="Helical" evidence="7">
    <location>
        <begin position="73"/>
        <end position="98"/>
    </location>
</feature>
<dbReference type="SUPFAM" id="SSF103473">
    <property type="entry name" value="MFS general substrate transporter"/>
    <property type="match status" value="1"/>
</dbReference>
<feature type="chain" id="PRO_5013313620" evidence="8">
    <location>
        <begin position="27"/>
        <end position="395"/>
    </location>
</feature>
<feature type="transmembrane region" description="Helical" evidence="7">
    <location>
        <begin position="41"/>
        <end position="61"/>
    </location>
</feature>
<keyword evidence="11" id="KW-1185">Reference proteome</keyword>
<feature type="transmembrane region" description="Helical" evidence="7">
    <location>
        <begin position="203"/>
        <end position="221"/>
    </location>
</feature>
<proteinExistence type="predicted"/>
<dbReference type="PANTHER" id="PTHR43124:SF3">
    <property type="entry name" value="CHLORAMPHENICOL EFFLUX PUMP RV0191"/>
    <property type="match status" value="1"/>
</dbReference>
<evidence type="ECO:0000256" key="6">
    <source>
        <dbReference type="ARBA" id="ARBA00023136"/>
    </source>
</evidence>
<dbReference type="InterPro" id="IPR020846">
    <property type="entry name" value="MFS_dom"/>
</dbReference>
<sequence>MENKNKIKLAILAVSSLLMISMTASAILADISAHYPHVDQSIIQMVLTLPALMGMTFALLSGPITTKISKKNLVIFGLISAFAGGSMALLFGTISIYVLHASSLLIGVAQGINSTMSMALIADYFSGNERSTLMGLQSAFVNGGSMVILLVSGFLAGIQWNYSYLIYLILVPVMAIVIKNLPGDSPVHDEHPSKPRDGKLNSVVFFTSIAMFAFASLMFVFQTNISIFIRDNGLGDASTAGMVNSVMTGTGALTGIFYGRIRGFLKSMIMPVAVCATGLGMLLVYAIGSLPSVFMAGIMVGFGLSSTIPTAMFNVSSAVSPVKSATAIALTNGFMNIGMFASPLIINPLAVRLNPGIDGFRFLLSAVGLMVLSVVIYAGNKYTNRLLALSESSEQ</sequence>
<dbReference type="InterPro" id="IPR036259">
    <property type="entry name" value="MFS_trans_sf"/>
</dbReference>
<keyword evidence="6 7" id="KW-0472">Membrane</keyword>
<name>A0A1M4X3D5_9FIRM</name>
<feature type="transmembrane region" description="Helical" evidence="7">
    <location>
        <begin position="327"/>
        <end position="350"/>
    </location>
</feature>
<feature type="transmembrane region" description="Helical" evidence="7">
    <location>
        <begin position="293"/>
        <end position="315"/>
    </location>
</feature>
<comment type="subcellular location">
    <subcellularLocation>
        <location evidence="1">Cell membrane</location>
        <topology evidence="1">Multi-pass membrane protein</topology>
    </subcellularLocation>
</comment>
<accession>A0A1M4X3D5</accession>
<evidence type="ECO:0000256" key="7">
    <source>
        <dbReference type="SAM" id="Phobius"/>
    </source>
</evidence>